<dbReference type="FunFam" id="2.20.100.10:FF:000001">
    <property type="entry name" value="semaphorin-5A isoform X1"/>
    <property type="match status" value="2"/>
</dbReference>
<evidence type="ECO:0000313" key="11">
    <source>
        <dbReference type="EMBL" id="CAH1776206.1"/>
    </source>
</evidence>
<comment type="caution">
    <text evidence="11">The sequence shown here is derived from an EMBL/GenBank/DDBJ whole genome shotgun (WGS) entry which is preliminary data.</text>
</comment>
<dbReference type="PANTHER" id="PTHR22906">
    <property type="entry name" value="PROPERDIN"/>
    <property type="match status" value="1"/>
</dbReference>
<dbReference type="PROSITE" id="PS50948">
    <property type="entry name" value="PAN"/>
    <property type="match status" value="1"/>
</dbReference>
<keyword evidence="2" id="KW-0964">Secreted</keyword>
<feature type="disulfide bond" evidence="8">
    <location>
        <begin position="396"/>
        <end position="406"/>
    </location>
</feature>
<proteinExistence type="predicted"/>
<evidence type="ECO:0000256" key="6">
    <source>
        <dbReference type="ARBA" id="ARBA00023180"/>
    </source>
</evidence>
<dbReference type="Proteomes" id="UP000749559">
    <property type="component" value="Unassembled WGS sequence"/>
</dbReference>
<evidence type="ECO:0000256" key="8">
    <source>
        <dbReference type="PROSITE-ProRule" id="PRU00196"/>
    </source>
</evidence>
<evidence type="ECO:0000313" key="12">
    <source>
        <dbReference type="Proteomes" id="UP000749559"/>
    </source>
</evidence>
<dbReference type="SUPFAM" id="SSF82895">
    <property type="entry name" value="TSP-1 type 1 repeat"/>
    <property type="match status" value="9"/>
</dbReference>
<keyword evidence="12" id="KW-1185">Reference proteome</keyword>
<keyword evidence="3 10" id="KW-0732">Signal</keyword>
<dbReference type="Gene3D" id="2.60.120.1000">
    <property type="match status" value="1"/>
</dbReference>
<dbReference type="SUPFAM" id="SSF57414">
    <property type="entry name" value="Hairpin loop containing domain-like"/>
    <property type="match status" value="1"/>
</dbReference>
<dbReference type="InterPro" id="IPR003609">
    <property type="entry name" value="Pan_app"/>
</dbReference>
<feature type="disulfide bond" evidence="7">
    <location>
        <begin position="197"/>
        <end position="206"/>
    </location>
</feature>
<gene>
    <name evidence="11" type="ORF">OFUS_LOCUS3406</name>
</gene>
<dbReference type="SUPFAM" id="SSF56496">
    <property type="entry name" value="Fibrinogen C-terminal domain-like"/>
    <property type="match status" value="1"/>
</dbReference>
<dbReference type="PRINTS" id="PR01705">
    <property type="entry name" value="TSP1REPEAT"/>
</dbReference>
<dbReference type="PROSITE" id="PS50026">
    <property type="entry name" value="EGF_3"/>
    <property type="match status" value="1"/>
</dbReference>
<dbReference type="SMART" id="SM00209">
    <property type="entry name" value="TSP1"/>
    <property type="match status" value="9"/>
</dbReference>
<dbReference type="Pfam" id="PF00530">
    <property type="entry name" value="SRCR"/>
    <property type="match status" value="1"/>
</dbReference>
<dbReference type="PROSITE" id="PS00022">
    <property type="entry name" value="EGF_1"/>
    <property type="match status" value="1"/>
</dbReference>
<dbReference type="InterPro" id="IPR000742">
    <property type="entry name" value="EGF"/>
</dbReference>
<dbReference type="InterPro" id="IPR036772">
    <property type="entry name" value="SRCR-like_dom_sf"/>
</dbReference>
<feature type="chain" id="PRO_5044017480" evidence="10">
    <location>
        <begin position="18"/>
        <end position="1050"/>
    </location>
</feature>
<evidence type="ECO:0000256" key="4">
    <source>
        <dbReference type="ARBA" id="ARBA00022737"/>
    </source>
</evidence>
<comment type="caution">
    <text evidence="8">Lacks conserved residue(s) required for the propagation of feature annotation.</text>
</comment>
<feature type="signal peptide" evidence="10">
    <location>
        <begin position="1"/>
        <end position="17"/>
    </location>
</feature>
<feature type="compositionally biased region" description="Basic and acidic residues" evidence="9">
    <location>
        <begin position="74"/>
        <end position="84"/>
    </location>
</feature>
<evidence type="ECO:0000256" key="9">
    <source>
        <dbReference type="SAM" id="MobiDB-lite"/>
    </source>
</evidence>
<dbReference type="SMART" id="SM00202">
    <property type="entry name" value="SR"/>
    <property type="match status" value="1"/>
</dbReference>
<dbReference type="SMART" id="SM00473">
    <property type="entry name" value="PAN_AP"/>
    <property type="match status" value="1"/>
</dbReference>
<evidence type="ECO:0000256" key="2">
    <source>
        <dbReference type="ARBA" id="ARBA00022525"/>
    </source>
</evidence>
<dbReference type="SUPFAM" id="SSF57196">
    <property type="entry name" value="EGF/Laminin"/>
    <property type="match status" value="1"/>
</dbReference>
<dbReference type="Pfam" id="PF00090">
    <property type="entry name" value="TSP_1"/>
    <property type="match status" value="9"/>
</dbReference>
<evidence type="ECO:0000256" key="5">
    <source>
        <dbReference type="ARBA" id="ARBA00023157"/>
    </source>
</evidence>
<evidence type="ECO:0000256" key="1">
    <source>
        <dbReference type="ARBA" id="ARBA00004613"/>
    </source>
</evidence>
<dbReference type="PROSITE" id="PS50092">
    <property type="entry name" value="TSP1"/>
    <property type="match status" value="9"/>
</dbReference>
<keyword evidence="4" id="KW-0677">Repeat</keyword>
<dbReference type="AlphaFoldDB" id="A0A8J1XQX1"/>
<dbReference type="GO" id="GO:0016020">
    <property type="term" value="C:membrane"/>
    <property type="evidence" value="ECO:0007669"/>
    <property type="project" value="InterPro"/>
</dbReference>
<organism evidence="11 12">
    <name type="scientific">Owenia fusiformis</name>
    <name type="common">Polychaete worm</name>
    <dbReference type="NCBI Taxonomy" id="6347"/>
    <lineage>
        <taxon>Eukaryota</taxon>
        <taxon>Metazoa</taxon>
        <taxon>Spiralia</taxon>
        <taxon>Lophotrochozoa</taxon>
        <taxon>Annelida</taxon>
        <taxon>Polychaeta</taxon>
        <taxon>Sedentaria</taxon>
        <taxon>Canalipalpata</taxon>
        <taxon>Sabellida</taxon>
        <taxon>Oweniida</taxon>
        <taxon>Oweniidae</taxon>
        <taxon>Owenia</taxon>
    </lineage>
</organism>
<dbReference type="Pfam" id="PF00024">
    <property type="entry name" value="PAN_1"/>
    <property type="match status" value="1"/>
</dbReference>
<dbReference type="InterPro" id="IPR036383">
    <property type="entry name" value="TSP1_rpt_sf"/>
</dbReference>
<evidence type="ECO:0000256" key="7">
    <source>
        <dbReference type="PROSITE-ProRule" id="PRU00076"/>
    </source>
</evidence>
<feature type="compositionally biased region" description="Low complexity" evidence="9">
    <location>
        <begin position="1038"/>
        <end position="1050"/>
    </location>
</feature>
<sequence length="1050" mass="116366">MFHYFCFLIFLMTPHIAKNVEILDNEDNFNTTVAPINEHTEVVEEHNATEQDTSGDGELAPTDPISTTTLRPLSRSEKEYKWDQDPQGNIGKSLYGGSYRLVEGTHLVTQCAKECITDPQCKSYNFDKSAASCELNDETADDISKLIEAENKVYIEREEFQAEPDAVGVCQKDLCKNDGYCMNTELANGKPSYACICKEKWGGTNCTEPAGHRDWGDWEEWSVCSVTCGNGYSHRKRRCMDSLANKEVSPLDCFGRDMEFKICTVADCPRWESWSDWEECSTFTTCGRGFKTRTRTCSNGGIPGKDRLCMGPLNETTPCEEPSCDAPLKLARGEEYGEGVIEIYNDKTKLWGDICYDGFDTSAGDIACKQIGFVGLDQVYKSGSPPNGDYLTMKSCKGDEVALQQCVHEGWKSNANCLISAGIKCIVNGDWANWSKWGNCSVTCAEGIRTRIRTCTHPPNLRGGTACEGEEMQTKPCSKPSCPVDGEYTQWSTWGDCSVTCAGGQQSRSRECTGQAHGGSPCEGPSYETRDCNTAFCPVDGVFEKWSDWESCNVSCGGGIQRRNRVCTGPFYGGEDCVGARNESRECNIHPCPVDGYVSKWGDWENCSLECGGGVTHRVRHCIGPFYDGKDCAEPLTESRMCNTHFCPVDGILTTWGDWIDCNVTCGGGVEWRHRTCIGPFYEGAPCPGALRESQLCNTQPCPVDGVWELFSDWSVCSVTCGGGSRYRTRNCTGPYYGGAECQGDSQETEPCNTNSCMIPGEWLDWGPYGLCDQTCDAGKAMRKRECNMTTHAHLTDPCIGNDTMFQTCNNISCNPVPSCSYYYELGLRQNTTVDIDPDGPDGENEPFQVFCDMTTTEDGITYVLHDMMERTQVQGYEGAGEYTKQLIYANNTVTNIAQVTHLVDYSLECKQFIKWECKSAILEHQYYEDERTTFWQNRYGIDMKYWGGGPPDGYGCACGLNHSCADPAKTCNCDANDDRWGTDEGFITKKLDLPVTSFLAGDTGETESKEDGTEEYIEQGYGTVGPLICSGRSTPQSESEGGYSYYNYK</sequence>
<dbReference type="EMBL" id="CAIIXF020000001">
    <property type="protein sequence ID" value="CAH1776206.1"/>
    <property type="molecule type" value="Genomic_DNA"/>
</dbReference>
<protein>
    <submittedName>
        <fullName evidence="11">Uncharacterized protein</fullName>
    </submittedName>
</protein>
<dbReference type="InterPro" id="IPR000884">
    <property type="entry name" value="TSP1_rpt"/>
</dbReference>
<evidence type="ECO:0000256" key="10">
    <source>
        <dbReference type="SAM" id="SignalP"/>
    </source>
</evidence>
<feature type="region of interest" description="Disordered" evidence="9">
    <location>
        <begin position="44"/>
        <end position="85"/>
    </location>
</feature>
<dbReference type="Gene3D" id="2.10.25.10">
    <property type="entry name" value="Laminin"/>
    <property type="match status" value="1"/>
</dbReference>
<feature type="region of interest" description="Disordered" evidence="9">
    <location>
        <begin position="1029"/>
        <end position="1050"/>
    </location>
</feature>
<comment type="subcellular location">
    <subcellularLocation>
        <location evidence="1">Secreted</location>
    </subcellularLocation>
</comment>
<keyword evidence="6" id="KW-0325">Glycoprotein</keyword>
<keyword evidence="5 8" id="KW-1015">Disulfide bond</keyword>
<evidence type="ECO:0000256" key="3">
    <source>
        <dbReference type="ARBA" id="ARBA00022729"/>
    </source>
</evidence>
<dbReference type="Gene3D" id="3.50.4.10">
    <property type="entry name" value="Hepatocyte Growth Factor"/>
    <property type="match status" value="1"/>
</dbReference>
<dbReference type="Gene3D" id="3.10.250.10">
    <property type="entry name" value="SRCR-like domain"/>
    <property type="match status" value="1"/>
</dbReference>
<dbReference type="SUPFAM" id="SSF56487">
    <property type="entry name" value="SRCR-like"/>
    <property type="match status" value="1"/>
</dbReference>
<name>A0A8J1XQX1_OWEFU</name>
<dbReference type="InterPro" id="IPR036056">
    <property type="entry name" value="Fibrinogen-like_C"/>
</dbReference>
<dbReference type="Gene3D" id="2.20.100.10">
    <property type="entry name" value="Thrombospondin type-1 (TSP1) repeat"/>
    <property type="match status" value="8"/>
</dbReference>
<dbReference type="PANTHER" id="PTHR22906:SF43">
    <property type="entry name" value="PROPERDIN"/>
    <property type="match status" value="1"/>
</dbReference>
<dbReference type="FunFam" id="2.20.100.10:FF:000004">
    <property type="entry name" value="Adhesion G protein-coupled receptor B2"/>
    <property type="match status" value="2"/>
</dbReference>
<reference evidence="11" key="1">
    <citation type="submission" date="2022-03" db="EMBL/GenBank/DDBJ databases">
        <authorList>
            <person name="Martin C."/>
        </authorList>
    </citation>
    <scope>NUCLEOTIDE SEQUENCE</scope>
</reference>
<dbReference type="OrthoDB" id="446173at2759"/>
<dbReference type="InterPro" id="IPR001190">
    <property type="entry name" value="SRCR"/>
</dbReference>
<dbReference type="PROSITE" id="PS50287">
    <property type="entry name" value="SRCR_2"/>
    <property type="match status" value="1"/>
</dbReference>
<dbReference type="FunFam" id="2.20.100.10:FF:000002">
    <property type="entry name" value="Unc-5 netrin receptor C"/>
    <property type="match status" value="1"/>
</dbReference>
<dbReference type="InterPro" id="IPR052065">
    <property type="entry name" value="Compl_asym_regulator"/>
</dbReference>
<accession>A0A8J1XQX1</accession>
<keyword evidence="7" id="KW-0245">EGF-like domain</keyword>